<dbReference type="Proteomes" id="UP000284842">
    <property type="component" value="Unassembled WGS sequence"/>
</dbReference>
<dbReference type="AlphaFoldDB" id="A0A409Y9U8"/>
<protein>
    <submittedName>
        <fullName evidence="2">Uncharacterized protein</fullName>
    </submittedName>
</protein>
<reference evidence="2 3" key="1">
    <citation type="journal article" date="2018" name="Evol. Lett.">
        <title>Horizontal gene cluster transfer increased hallucinogenic mushroom diversity.</title>
        <authorList>
            <person name="Reynolds H.T."/>
            <person name="Vijayakumar V."/>
            <person name="Gluck-Thaler E."/>
            <person name="Korotkin H.B."/>
            <person name="Matheny P.B."/>
            <person name="Slot J.C."/>
        </authorList>
    </citation>
    <scope>NUCLEOTIDE SEQUENCE [LARGE SCALE GENOMIC DNA]</scope>
    <source>
        <strain evidence="2 3">2629</strain>
    </source>
</reference>
<gene>
    <name evidence="2" type="ORF">CVT24_009680</name>
</gene>
<dbReference type="OrthoDB" id="2745898at2759"/>
<organism evidence="2 3">
    <name type="scientific">Panaeolus cyanescens</name>
    <dbReference type="NCBI Taxonomy" id="181874"/>
    <lineage>
        <taxon>Eukaryota</taxon>
        <taxon>Fungi</taxon>
        <taxon>Dikarya</taxon>
        <taxon>Basidiomycota</taxon>
        <taxon>Agaricomycotina</taxon>
        <taxon>Agaricomycetes</taxon>
        <taxon>Agaricomycetidae</taxon>
        <taxon>Agaricales</taxon>
        <taxon>Agaricineae</taxon>
        <taxon>Galeropsidaceae</taxon>
        <taxon>Panaeolus</taxon>
    </lineage>
</organism>
<sequence length="704" mass="77525">MSSMEPPPALKLPVELLYRIVDYFDPDDPSDHQALLQCALVAKVLQHYCQRILFDFVEIPYDIYPMGTDWFMPWTATDTPESLRFLCAITESPVLATYIRALKIRLDPVSLDMSNLYLYDISAFESNLPTISSLINTLDTFILSCPRKLGWMKLHDPIQDSIFALLRQNDLKELNFIEIRDVPLRLFHLSPNLERLYVSSVTNNTKGVQPTGVPPRSIPLVALEAQARHGHSLGLDGLEDYLTCPSMPISLSELKKLGLHANYYKDNIVSSILSLCAGSVADLELDFRYPTPGRHVPYSEAVSPDLSSFSKLRRLHLIAYLDTSYRETADGITQRTISHIPWIIGILKTLPALEKRLSLTLQFNCSNLSLQTVDEIGPSLGDLMGIVRGPEKKFWRPNVNFFFQDYGIPSSIAESQPNLAEEVQNKLKERIQDVPLNLFCLSQRLKTLCIADLPHQAMQIGHMTTQSPEIPLQPPQSIPLQSLTATASELKALESAVNFLQDPKAFVDLSKLQHLNIESPYDPQRLTAILRLCCNTLTHLSLSILSEGPPGSVDTPINLSQYINITDMQFNVILGLLITLAIGALAAPSPAPEDQTQVAQLEDQNTSLDAKHGGKKWAGKGVAVAGGRAGGRKRKGPAKPGNDSDSDSSDSDSDSDSDSSDSDSDDEKKPKGVKKAKGMRKGKGNLKKKVGVAVVKGAGPAGKN</sequence>
<accession>A0A409Y9U8</accession>
<dbReference type="InParanoid" id="A0A409Y9U8"/>
<keyword evidence="3" id="KW-1185">Reference proteome</keyword>
<name>A0A409Y9U8_9AGAR</name>
<dbReference type="EMBL" id="NHTK01001347">
    <property type="protein sequence ID" value="PPQ99777.1"/>
    <property type="molecule type" value="Genomic_DNA"/>
</dbReference>
<proteinExistence type="predicted"/>
<feature type="compositionally biased region" description="Low complexity" evidence="1">
    <location>
        <begin position="691"/>
        <end position="704"/>
    </location>
</feature>
<feature type="compositionally biased region" description="Basic residues" evidence="1">
    <location>
        <begin position="671"/>
        <end position="690"/>
    </location>
</feature>
<evidence type="ECO:0000313" key="3">
    <source>
        <dbReference type="Proteomes" id="UP000284842"/>
    </source>
</evidence>
<feature type="compositionally biased region" description="Acidic residues" evidence="1">
    <location>
        <begin position="644"/>
        <end position="665"/>
    </location>
</feature>
<feature type="region of interest" description="Disordered" evidence="1">
    <location>
        <begin position="607"/>
        <end position="704"/>
    </location>
</feature>
<evidence type="ECO:0000256" key="1">
    <source>
        <dbReference type="SAM" id="MobiDB-lite"/>
    </source>
</evidence>
<comment type="caution">
    <text evidence="2">The sequence shown here is derived from an EMBL/GenBank/DDBJ whole genome shotgun (WGS) entry which is preliminary data.</text>
</comment>
<evidence type="ECO:0000313" key="2">
    <source>
        <dbReference type="EMBL" id="PPQ99777.1"/>
    </source>
</evidence>